<name>A0A1I5XWY9_9BACI</name>
<dbReference type="Pfam" id="PF09580">
    <property type="entry name" value="Spore_YhcN_YlaJ"/>
    <property type="match status" value="1"/>
</dbReference>
<protein>
    <submittedName>
        <fullName evidence="3">Sporulation lipoprotein, YhcN/YlaJ family</fullName>
    </submittedName>
</protein>
<gene>
    <name evidence="3" type="ORF">SAMN02745910_01106</name>
</gene>
<dbReference type="InterPro" id="IPR019076">
    <property type="entry name" value="Spore_lipoprot_YhcN/YlaJ-like"/>
</dbReference>
<comment type="caution">
    <text evidence="3">The sequence shown here is derived from an EMBL/GenBank/DDBJ whole genome shotgun (WGS) entry which is preliminary data.</text>
</comment>
<keyword evidence="3" id="KW-0449">Lipoprotein</keyword>
<accession>A0A1I5XWY9</accession>
<dbReference type="RefSeq" id="WP_061803555.1">
    <property type="nucleotide sequence ID" value="NZ_FOXX01000002.1"/>
</dbReference>
<dbReference type="EMBL" id="FOXX01000002">
    <property type="protein sequence ID" value="SFQ36444.1"/>
    <property type="molecule type" value="Genomic_DNA"/>
</dbReference>
<dbReference type="Proteomes" id="UP000182762">
    <property type="component" value="Unassembled WGS sequence"/>
</dbReference>
<evidence type="ECO:0000313" key="3">
    <source>
        <dbReference type="EMBL" id="SFQ36444.1"/>
    </source>
</evidence>
<evidence type="ECO:0000313" key="4">
    <source>
        <dbReference type="Proteomes" id="UP000182762"/>
    </source>
</evidence>
<dbReference type="GeneID" id="93709838"/>
<feature type="signal peptide" evidence="2">
    <location>
        <begin position="1"/>
        <end position="23"/>
    </location>
</feature>
<keyword evidence="2" id="KW-0732">Signal</keyword>
<reference evidence="3 4" key="1">
    <citation type="submission" date="2016-10" db="EMBL/GenBank/DDBJ databases">
        <authorList>
            <person name="Varghese N."/>
            <person name="Submissions S."/>
        </authorList>
    </citation>
    <scope>NUCLEOTIDE SEQUENCE [LARGE SCALE GENOMIC DNA]</scope>
    <source>
        <strain evidence="3 4">DSM 13796</strain>
    </source>
</reference>
<feature type="chain" id="PRO_5047434197" evidence="2">
    <location>
        <begin position="24"/>
        <end position="199"/>
    </location>
</feature>
<feature type="compositionally biased region" description="Low complexity" evidence="1">
    <location>
        <begin position="171"/>
        <end position="182"/>
    </location>
</feature>
<dbReference type="InterPro" id="IPR014247">
    <property type="entry name" value="Spore_lipoprot_YhcN/YlaJ"/>
</dbReference>
<keyword evidence="4" id="KW-1185">Reference proteome</keyword>
<evidence type="ECO:0000256" key="1">
    <source>
        <dbReference type="SAM" id="MobiDB-lite"/>
    </source>
</evidence>
<sequence>MQKYFMWLVLLVVFLTGCQNNSAANDERNNDNLVRVKNTTPQPEEQQSNNAISQRLINLATDVPKVERATAVVVGKYAIVGIDVGGDLDRSEVSSIKYAVAESLKHDPNGANAVVIADPDTFSRLQGMAQEIRNGRPVTGVLDELAAIVDRFVPEMANEIRQKHPNETNTNNDRLNEQNQQELQKEQNDQSNNELQDKE</sequence>
<proteinExistence type="predicted"/>
<dbReference type="PROSITE" id="PS51257">
    <property type="entry name" value="PROKAR_LIPOPROTEIN"/>
    <property type="match status" value="1"/>
</dbReference>
<feature type="region of interest" description="Disordered" evidence="1">
    <location>
        <begin position="162"/>
        <end position="199"/>
    </location>
</feature>
<organism evidence="3 4">
    <name type="scientific">Priestia endophytica DSM 13796</name>
    <dbReference type="NCBI Taxonomy" id="1121089"/>
    <lineage>
        <taxon>Bacteria</taxon>
        <taxon>Bacillati</taxon>
        <taxon>Bacillota</taxon>
        <taxon>Bacilli</taxon>
        <taxon>Bacillales</taxon>
        <taxon>Bacillaceae</taxon>
        <taxon>Priestia</taxon>
    </lineage>
</organism>
<dbReference type="NCBIfam" id="TIGR02898">
    <property type="entry name" value="spore_YhcN_YlaJ"/>
    <property type="match status" value="1"/>
</dbReference>
<evidence type="ECO:0000256" key="2">
    <source>
        <dbReference type="SAM" id="SignalP"/>
    </source>
</evidence>